<name>A0A495JLL7_9ACTN</name>
<accession>A0A495JLL7</accession>
<evidence type="ECO:0000313" key="3">
    <source>
        <dbReference type="Proteomes" id="UP000277671"/>
    </source>
</evidence>
<evidence type="ECO:0000313" key="2">
    <source>
        <dbReference type="EMBL" id="RKR89950.1"/>
    </source>
</evidence>
<feature type="compositionally biased region" description="Low complexity" evidence="1">
    <location>
        <begin position="13"/>
        <end position="29"/>
    </location>
</feature>
<keyword evidence="3" id="KW-1185">Reference proteome</keyword>
<comment type="caution">
    <text evidence="2">The sequence shown here is derived from an EMBL/GenBank/DDBJ whole genome shotgun (WGS) entry which is preliminary data.</text>
</comment>
<organism evidence="2 3">
    <name type="scientific">Micromonospora pisi</name>
    <dbReference type="NCBI Taxonomy" id="589240"/>
    <lineage>
        <taxon>Bacteria</taxon>
        <taxon>Bacillati</taxon>
        <taxon>Actinomycetota</taxon>
        <taxon>Actinomycetes</taxon>
        <taxon>Micromonosporales</taxon>
        <taxon>Micromonosporaceae</taxon>
        <taxon>Micromonospora</taxon>
    </lineage>
</organism>
<dbReference type="EMBL" id="RBKT01000001">
    <property type="protein sequence ID" value="RKR89950.1"/>
    <property type="molecule type" value="Genomic_DNA"/>
</dbReference>
<feature type="region of interest" description="Disordered" evidence="1">
    <location>
        <begin position="1"/>
        <end position="29"/>
    </location>
</feature>
<reference evidence="2 3" key="1">
    <citation type="submission" date="2018-10" db="EMBL/GenBank/DDBJ databases">
        <title>Sequencing the genomes of 1000 actinobacteria strains.</title>
        <authorList>
            <person name="Klenk H.-P."/>
        </authorList>
    </citation>
    <scope>NUCLEOTIDE SEQUENCE [LARGE SCALE GENOMIC DNA]</scope>
    <source>
        <strain evidence="2 3">DSM 45175</strain>
    </source>
</reference>
<evidence type="ECO:0000256" key="1">
    <source>
        <dbReference type="SAM" id="MobiDB-lite"/>
    </source>
</evidence>
<dbReference type="Proteomes" id="UP000277671">
    <property type="component" value="Unassembled WGS sequence"/>
</dbReference>
<protein>
    <submittedName>
        <fullName evidence="2">Uncharacterized protein</fullName>
    </submittedName>
</protein>
<dbReference type="OrthoDB" id="3393681at2"/>
<dbReference type="RefSeq" id="WP_147457077.1">
    <property type="nucleotide sequence ID" value="NZ_RBKT01000001.1"/>
</dbReference>
<gene>
    <name evidence="2" type="ORF">BDK92_4314</name>
</gene>
<dbReference type="AlphaFoldDB" id="A0A495JLL7"/>
<proteinExistence type="predicted"/>
<sequence>MCDTATPPDDGPSAHQSSAPTPAQQAAAIRAHAAEVLARVQEWHDAPGWQDNDTNQRRYRLTADAVGQLDALPDPEHSDGLAALVDAIHPILTEWRPGRPGPEQAIYAAVERLGREAAAWR</sequence>